<accession>A0ABV6EGW9</accession>
<name>A0ABV6EGW9_9GAMM</name>
<protein>
    <submittedName>
        <fullName evidence="1">Uncharacterized protein</fullName>
    </submittedName>
</protein>
<organism evidence="1 2">
    <name type="scientific">Serratia aquatilis</name>
    <dbReference type="NCBI Taxonomy" id="1737515"/>
    <lineage>
        <taxon>Bacteria</taxon>
        <taxon>Pseudomonadati</taxon>
        <taxon>Pseudomonadota</taxon>
        <taxon>Gammaproteobacteria</taxon>
        <taxon>Enterobacterales</taxon>
        <taxon>Yersiniaceae</taxon>
        <taxon>Serratia</taxon>
    </lineage>
</organism>
<keyword evidence="2" id="KW-1185">Reference proteome</keyword>
<gene>
    <name evidence="1" type="ORF">ACFFJ3_17430</name>
</gene>
<comment type="caution">
    <text evidence="1">The sequence shown here is derived from an EMBL/GenBank/DDBJ whole genome shotgun (WGS) entry which is preliminary data.</text>
</comment>
<dbReference type="Proteomes" id="UP001589792">
    <property type="component" value="Unassembled WGS sequence"/>
</dbReference>
<sequence length="55" mass="6405">MALSEREKSLVECIGKSMKELLDEREQQHAVTITAMEQRIKRLEDDIEGLLEMTE</sequence>
<proteinExistence type="predicted"/>
<evidence type="ECO:0000313" key="2">
    <source>
        <dbReference type="Proteomes" id="UP001589792"/>
    </source>
</evidence>
<dbReference type="EMBL" id="JBHLXG010000018">
    <property type="protein sequence ID" value="MFC0228253.1"/>
    <property type="molecule type" value="Genomic_DNA"/>
</dbReference>
<dbReference type="RefSeq" id="WP_380677662.1">
    <property type="nucleotide sequence ID" value="NZ_CP173186.1"/>
</dbReference>
<evidence type="ECO:0000313" key="1">
    <source>
        <dbReference type="EMBL" id="MFC0228253.1"/>
    </source>
</evidence>
<reference evidence="1 2" key="1">
    <citation type="submission" date="2024-09" db="EMBL/GenBank/DDBJ databases">
        <authorList>
            <person name="Sun Q."/>
            <person name="Mori K."/>
        </authorList>
    </citation>
    <scope>NUCLEOTIDE SEQUENCE [LARGE SCALE GENOMIC DNA]</scope>
    <source>
        <strain evidence="1 2">CCM 8626</strain>
    </source>
</reference>